<evidence type="ECO:0000313" key="9">
    <source>
        <dbReference type="Proteomes" id="UP001611162"/>
    </source>
</evidence>
<keyword evidence="3" id="KW-1003">Cell membrane</keyword>
<accession>A0ABW7TDT5</accession>
<proteinExistence type="inferred from homology"/>
<evidence type="ECO:0000256" key="4">
    <source>
        <dbReference type="ARBA" id="ARBA00022692"/>
    </source>
</evidence>
<name>A0ABW7TDT5_9ACTN</name>
<dbReference type="Proteomes" id="UP001611162">
    <property type="component" value="Unassembled WGS sequence"/>
</dbReference>
<keyword evidence="9" id="KW-1185">Reference proteome</keyword>
<organism evidence="8 9">
    <name type="scientific">Streptomyces abikoensis</name>
    <dbReference type="NCBI Taxonomy" id="97398"/>
    <lineage>
        <taxon>Bacteria</taxon>
        <taxon>Bacillati</taxon>
        <taxon>Actinomycetota</taxon>
        <taxon>Actinomycetes</taxon>
        <taxon>Kitasatosporales</taxon>
        <taxon>Streptomycetaceae</taxon>
        <taxon>Streptomyces</taxon>
    </lineage>
</organism>
<reference evidence="8 9" key="1">
    <citation type="submission" date="2024-10" db="EMBL/GenBank/DDBJ databases">
        <title>The Natural Products Discovery Center: Release of the First 8490 Sequenced Strains for Exploring Actinobacteria Biosynthetic Diversity.</title>
        <authorList>
            <person name="Kalkreuter E."/>
            <person name="Kautsar S.A."/>
            <person name="Yang D."/>
            <person name="Bader C.D."/>
            <person name="Teijaro C.N."/>
            <person name="Fluegel L."/>
            <person name="Davis C.M."/>
            <person name="Simpson J.R."/>
            <person name="Lauterbach L."/>
            <person name="Steele A.D."/>
            <person name="Gui C."/>
            <person name="Meng S."/>
            <person name="Li G."/>
            <person name="Viehrig K."/>
            <person name="Ye F."/>
            <person name="Su P."/>
            <person name="Kiefer A.F."/>
            <person name="Nichols A."/>
            <person name="Cepeda A.J."/>
            <person name="Yan W."/>
            <person name="Fan B."/>
            <person name="Jiang Y."/>
            <person name="Adhikari A."/>
            <person name="Zheng C.-J."/>
            <person name="Schuster L."/>
            <person name="Cowan T.M."/>
            <person name="Smanski M.J."/>
            <person name="Chevrette M.G."/>
            <person name="De Carvalho L.P.S."/>
            <person name="Shen B."/>
        </authorList>
    </citation>
    <scope>NUCLEOTIDE SEQUENCE [LARGE SCALE GENOMIC DNA]</scope>
    <source>
        <strain evidence="8 9">NPDC020979</strain>
    </source>
</reference>
<dbReference type="PANTHER" id="PTHR34583">
    <property type="entry name" value="ANTIPORTER SUBUNIT MNHC2-RELATED"/>
    <property type="match status" value="1"/>
</dbReference>
<evidence type="ECO:0000256" key="6">
    <source>
        <dbReference type="ARBA" id="ARBA00023136"/>
    </source>
</evidence>
<keyword evidence="6 7" id="KW-0472">Membrane</keyword>
<dbReference type="InterPro" id="IPR039428">
    <property type="entry name" value="NUOK/Mnh_C1-like"/>
</dbReference>
<evidence type="ECO:0000313" key="8">
    <source>
        <dbReference type="EMBL" id="MFI0914559.1"/>
    </source>
</evidence>
<keyword evidence="4 7" id="KW-0812">Transmembrane</keyword>
<evidence type="ECO:0000256" key="5">
    <source>
        <dbReference type="ARBA" id="ARBA00022989"/>
    </source>
</evidence>
<sequence length="114" mass="11838">MTVLPYLVAGWIFLVGVYGLATSRDLVHAVGCLAVAQSSTYVLLLSVGYRHGGTAPVFSDVKPGVPVVDPVVQALALTDVVVGATVTALLLALVVQTAKRFGTTDPDELFALRG</sequence>
<evidence type="ECO:0000256" key="2">
    <source>
        <dbReference type="ARBA" id="ARBA00010388"/>
    </source>
</evidence>
<dbReference type="PANTHER" id="PTHR34583:SF2">
    <property type="entry name" value="ANTIPORTER SUBUNIT MNHC2-RELATED"/>
    <property type="match status" value="1"/>
</dbReference>
<comment type="caution">
    <text evidence="8">The sequence shown here is derived from an EMBL/GenBank/DDBJ whole genome shotgun (WGS) entry which is preliminary data.</text>
</comment>
<feature type="transmembrane region" description="Helical" evidence="7">
    <location>
        <begin position="71"/>
        <end position="95"/>
    </location>
</feature>
<feature type="transmembrane region" description="Helical" evidence="7">
    <location>
        <begin position="30"/>
        <end position="51"/>
    </location>
</feature>
<dbReference type="Gene3D" id="1.10.287.3510">
    <property type="match status" value="1"/>
</dbReference>
<evidence type="ECO:0000256" key="3">
    <source>
        <dbReference type="ARBA" id="ARBA00022475"/>
    </source>
</evidence>
<comment type="subcellular location">
    <subcellularLocation>
        <location evidence="1">Cell membrane</location>
        <topology evidence="1">Multi-pass membrane protein</topology>
    </subcellularLocation>
</comment>
<feature type="transmembrane region" description="Helical" evidence="7">
    <location>
        <begin position="6"/>
        <end position="23"/>
    </location>
</feature>
<evidence type="ECO:0000256" key="7">
    <source>
        <dbReference type="SAM" id="Phobius"/>
    </source>
</evidence>
<dbReference type="EMBL" id="JBIRRB010000012">
    <property type="protein sequence ID" value="MFI0914559.1"/>
    <property type="molecule type" value="Genomic_DNA"/>
</dbReference>
<comment type="similarity">
    <text evidence="2">Belongs to the CPA3 antiporters (TC 2.A.63) subunit C family.</text>
</comment>
<evidence type="ECO:0000256" key="1">
    <source>
        <dbReference type="ARBA" id="ARBA00004651"/>
    </source>
</evidence>
<dbReference type="RefSeq" id="WP_397614475.1">
    <property type="nucleotide sequence ID" value="NZ_JBIRRB010000012.1"/>
</dbReference>
<dbReference type="InterPro" id="IPR050601">
    <property type="entry name" value="CPA3_antiporter_subunitC"/>
</dbReference>
<dbReference type="Pfam" id="PF00420">
    <property type="entry name" value="Oxidored_q2"/>
    <property type="match status" value="1"/>
</dbReference>
<protein>
    <submittedName>
        <fullName evidence="8">Sodium:proton antiporter</fullName>
    </submittedName>
</protein>
<gene>
    <name evidence="8" type="ORF">ACH4TF_29520</name>
</gene>
<keyword evidence="5 7" id="KW-1133">Transmembrane helix</keyword>